<evidence type="ECO:0000313" key="1">
    <source>
        <dbReference type="EMBL" id="MCW4154078.1"/>
    </source>
</evidence>
<dbReference type="AlphaFoldDB" id="A0AAW5UGU2"/>
<evidence type="ECO:0008006" key="3">
    <source>
        <dbReference type="Google" id="ProtNLM"/>
    </source>
</evidence>
<comment type="caution">
    <text evidence="1">The sequence shown here is derived from an EMBL/GenBank/DDBJ whole genome shotgun (WGS) entry which is preliminary data.</text>
</comment>
<organism evidence="1 2">
    <name type="scientific">Segatella copri</name>
    <dbReference type="NCBI Taxonomy" id="165179"/>
    <lineage>
        <taxon>Bacteria</taxon>
        <taxon>Pseudomonadati</taxon>
        <taxon>Bacteroidota</taxon>
        <taxon>Bacteroidia</taxon>
        <taxon>Bacteroidales</taxon>
        <taxon>Prevotellaceae</taxon>
        <taxon>Segatella</taxon>
    </lineage>
</organism>
<sequence length="139" mass="16500">MDRNQAKEFYPFLQAFAEGKIIETRRKPTADNNGVTKDGWFEFNDWTEMKELEYWVNVDYRIKPGAKYRPFKDAEECWQEMLKHQPFGWVKFKDTESGYYMITIIAINVVGLNDTPFSYERVFDDYSFADGTPFGIKVE</sequence>
<name>A0AAW5UGU2_9BACT</name>
<dbReference type="EMBL" id="JAPDVH010000001">
    <property type="protein sequence ID" value="MCW4154078.1"/>
    <property type="molecule type" value="Genomic_DNA"/>
</dbReference>
<proteinExistence type="predicted"/>
<protein>
    <recommendedName>
        <fullName evidence="3">DUF1642 domain-containing protein</fullName>
    </recommendedName>
</protein>
<accession>A0AAW5UGU2</accession>
<dbReference type="Proteomes" id="UP001209168">
    <property type="component" value="Unassembled WGS sequence"/>
</dbReference>
<gene>
    <name evidence="1" type="ORF">ONT23_00685</name>
</gene>
<dbReference type="RefSeq" id="WP_264898455.1">
    <property type="nucleotide sequence ID" value="NZ_JAPDVH010000001.1"/>
</dbReference>
<evidence type="ECO:0000313" key="2">
    <source>
        <dbReference type="Proteomes" id="UP001209168"/>
    </source>
</evidence>
<reference evidence="1" key="1">
    <citation type="submission" date="2022-11" db="EMBL/GenBank/DDBJ databases">
        <title>Genomic repertoires linked with pathogenic potency of arthritogenic Prevotella copri isolated from the gut of rheumatoid arthritis patients.</title>
        <authorList>
            <person name="Nii T."/>
            <person name="Maeda Y."/>
            <person name="Motooka D."/>
            <person name="Naito M."/>
            <person name="Matsumoto Y."/>
            <person name="Ogawa T."/>
            <person name="Oguro-Igashira E."/>
            <person name="Kishikawa T."/>
            <person name="Yamashita M."/>
            <person name="Koizumi S."/>
            <person name="Kurakawa T."/>
            <person name="Okumura R."/>
            <person name="Kayama H."/>
            <person name="Murakami M."/>
            <person name="Sakaguchi T."/>
            <person name="Das B."/>
            <person name="Nakamura S."/>
            <person name="Okada Y."/>
            <person name="Kumanogoh A."/>
            <person name="Takeda K."/>
        </authorList>
    </citation>
    <scope>NUCLEOTIDE SEQUENCE</scope>
    <source>
        <strain evidence="1">H012_8</strain>
    </source>
</reference>